<sequence length="734" mass="83778">MKKYYTSFWGKVVEDLNSDIHKGLSEEECNLRRAEENNKIELPYSKGFIKLLLGVLGQRYIYVYSMFVILFLINKFYFMGIVFCLLLIINIFIKLKNEIHKDKEIEILQNLNTSQVLVLRDGIEKLVEAENLVKGDIVYFRKNSIIAADIRIVESENLKVDERGITGENFIKEKDSIKIDEEVSTISEISNMIFRGTIIKEGSGKGIVVEVGRKTQLGKLVNIISNTNIKKDTVIKSLEGNLFKIIVCLILLHTILILFFPGKLLGKVELFSQGIFAIGSIAFSFIIISYGKYYKKYLLNVDGIELNNFSALSTIRDAKIFFLEKLGNISKEKLYVDKLYTNEQIYLSNKVDVREINIKRLIDIAILCNNCKYSSDNNFIKGDIYEVAYVKFGLDNTIYKGTLDNANRRRFQLMNSSSGEMITTLNKNKKGYRANSRGKLDKILECCTHILINGIERELTSEDIIKIKLADLNFAKEGLLTEAFAYRSFNYEPTKYENIESNLVFVGIIALENPFIDDVVDDINSIMSEGILPIIFTDENKISAEFFGKKLGVITEVDQIVSGAELETLNDKDILKVVSKARIYCKVNPEIKNKIISLYNEDGYGFIAEGETLTDLSIVSLAKLGIVKGKISLLLRKIGDIFIDKSSIKAFFDIKNRSSEMNESINRGLAIYSTIMVSEILLLNFQYFFNQGILDKEYYILLMNLFFLCPIILLNTIYGKYKYNDKRAILRGIL</sequence>
<dbReference type="PANTHER" id="PTHR43294">
    <property type="entry name" value="SODIUM/POTASSIUM-TRANSPORTING ATPASE SUBUNIT ALPHA"/>
    <property type="match status" value="1"/>
</dbReference>
<evidence type="ECO:0000313" key="7">
    <source>
        <dbReference type="Proteomes" id="UP000640335"/>
    </source>
</evidence>
<protein>
    <submittedName>
        <fullName evidence="6">Cation-transporting P-type ATPase</fullName>
    </submittedName>
</protein>
<feature type="transmembrane region" description="Helical" evidence="4">
    <location>
        <begin position="669"/>
        <end position="687"/>
    </location>
</feature>
<evidence type="ECO:0000259" key="5">
    <source>
        <dbReference type="Pfam" id="PF00122"/>
    </source>
</evidence>
<organism evidence="6 7">
    <name type="scientific">Clostridium gallinarum</name>
    <dbReference type="NCBI Taxonomy" id="2762246"/>
    <lineage>
        <taxon>Bacteria</taxon>
        <taxon>Bacillati</taxon>
        <taxon>Bacillota</taxon>
        <taxon>Clostridia</taxon>
        <taxon>Eubacteriales</taxon>
        <taxon>Clostridiaceae</taxon>
        <taxon>Clostridium</taxon>
    </lineage>
</organism>
<feature type="transmembrane region" description="Helical" evidence="4">
    <location>
        <begin position="76"/>
        <end position="93"/>
    </location>
</feature>
<gene>
    <name evidence="6" type="ORF">H9660_14950</name>
</gene>
<evidence type="ECO:0000313" key="6">
    <source>
        <dbReference type="EMBL" id="MBD7916440.1"/>
    </source>
</evidence>
<keyword evidence="4" id="KW-0812">Transmembrane</keyword>
<dbReference type="InterPro" id="IPR023299">
    <property type="entry name" value="ATPase_P-typ_cyto_dom_N"/>
</dbReference>
<dbReference type="InterPro" id="IPR008250">
    <property type="entry name" value="ATPase_P-typ_transduc_dom_A_sf"/>
</dbReference>
<dbReference type="Gene3D" id="3.40.1110.10">
    <property type="entry name" value="Calcium-transporting ATPase, cytoplasmic domain N"/>
    <property type="match status" value="1"/>
</dbReference>
<feature type="transmembrane region" description="Helical" evidence="4">
    <location>
        <begin position="48"/>
        <end position="70"/>
    </location>
</feature>
<evidence type="ECO:0000256" key="1">
    <source>
        <dbReference type="ARBA" id="ARBA00004651"/>
    </source>
</evidence>
<feature type="non-terminal residue" evidence="6">
    <location>
        <position position="734"/>
    </location>
</feature>
<dbReference type="InterPro" id="IPR036412">
    <property type="entry name" value="HAD-like_sf"/>
</dbReference>
<dbReference type="SUPFAM" id="SSF81660">
    <property type="entry name" value="Metal cation-transporting ATPase, ATP-binding domain N"/>
    <property type="match status" value="1"/>
</dbReference>
<dbReference type="Gene3D" id="2.70.150.10">
    <property type="entry name" value="Calcium-transporting ATPase, cytoplasmic transduction domain A"/>
    <property type="match status" value="1"/>
</dbReference>
<comment type="subcellular location">
    <subcellularLocation>
        <location evidence="1">Cell membrane</location>
        <topology evidence="1">Multi-pass membrane protein</topology>
    </subcellularLocation>
</comment>
<comment type="caution">
    <text evidence="6">The sequence shown here is derived from an EMBL/GenBank/DDBJ whole genome shotgun (WGS) entry which is preliminary data.</text>
</comment>
<feature type="transmembrane region" description="Helical" evidence="4">
    <location>
        <begin position="242"/>
        <end position="264"/>
    </location>
</feature>
<proteinExistence type="inferred from homology"/>
<dbReference type="SUPFAM" id="SSF81653">
    <property type="entry name" value="Calcium ATPase, transduction domain A"/>
    <property type="match status" value="1"/>
</dbReference>
<comment type="similarity">
    <text evidence="2">Belongs to the cation transport ATPase (P-type) (TC 3.A.3) family. Type IIA subfamily.</text>
</comment>
<name>A0ABR8Q7T9_9CLOT</name>
<feature type="domain" description="P-type ATPase A" evidence="5">
    <location>
        <begin position="111"/>
        <end position="222"/>
    </location>
</feature>
<dbReference type="Pfam" id="PF00122">
    <property type="entry name" value="E1-E2_ATPase"/>
    <property type="match status" value="1"/>
</dbReference>
<dbReference type="RefSeq" id="WP_191751182.1">
    <property type="nucleotide sequence ID" value="NZ_JACSQZ010000083.1"/>
</dbReference>
<keyword evidence="4" id="KW-1133">Transmembrane helix</keyword>
<dbReference type="SUPFAM" id="SSF56784">
    <property type="entry name" value="HAD-like"/>
    <property type="match status" value="1"/>
</dbReference>
<dbReference type="EMBL" id="JACSQZ010000083">
    <property type="protein sequence ID" value="MBD7916440.1"/>
    <property type="molecule type" value="Genomic_DNA"/>
</dbReference>
<dbReference type="PANTHER" id="PTHR43294:SF21">
    <property type="entry name" value="CATION TRANSPORTING ATPASE"/>
    <property type="match status" value="1"/>
</dbReference>
<feature type="transmembrane region" description="Helical" evidence="4">
    <location>
        <begin position="270"/>
        <end position="290"/>
    </location>
</feature>
<evidence type="ECO:0000256" key="3">
    <source>
        <dbReference type="ARBA" id="ARBA00022475"/>
    </source>
</evidence>
<keyword evidence="4" id="KW-0472">Membrane</keyword>
<keyword evidence="3" id="KW-1003">Cell membrane</keyword>
<evidence type="ECO:0000256" key="2">
    <source>
        <dbReference type="ARBA" id="ARBA00005675"/>
    </source>
</evidence>
<reference evidence="6 7" key="1">
    <citation type="submission" date="2020-08" db="EMBL/GenBank/DDBJ databases">
        <title>A Genomic Blueprint of the Chicken Gut Microbiome.</title>
        <authorList>
            <person name="Gilroy R."/>
            <person name="Ravi A."/>
            <person name="Getino M."/>
            <person name="Pursley I."/>
            <person name="Horton D.L."/>
            <person name="Alikhan N.-F."/>
            <person name="Baker D."/>
            <person name="Gharbi K."/>
            <person name="Hall N."/>
            <person name="Watson M."/>
            <person name="Adriaenssens E.M."/>
            <person name="Foster-Nyarko E."/>
            <person name="Jarju S."/>
            <person name="Secka A."/>
            <person name="Antonio M."/>
            <person name="Oren A."/>
            <person name="Chaudhuri R."/>
            <person name="La Ragione R.M."/>
            <person name="Hildebrand F."/>
            <person name="Pallen M.J."/>
        </authorList>
    </citation>
    <scope>NUCLEOTIDE SEQUENCE [LARGE SCALE GENOMIC DNA]</scope>
    <source>
        <strain evidence="6 7">Sa3CUN1</strain>
    </source>
</reference>
<dbReference type="Proteomes" id="UP000640335">
    <property type="component" value="Unassembled WGS sequence"/>
</dbReference>
<accession>A0ABR8Q7T9</accession>
<dbReference type="SUPFAM" id="SSF81665">
    <property type="entry name" value="Calcium ATPase, transmembrane domain M"/>
    <property type="match status" value="1"/>
</dbReference>
<feature type="transmembrane region" description="Helical" evidence="4">
    <location>
        <begin position="699"/>
        <end position="718"/>
    </location>
</feature>
<dbReference type="Pfam" id="PF13246">
    <property type="entry name" value="Cation_ATPase"/>
    <property type="match status" value="1"/>
</dbReference>
<dbReference type="InterPro" id="IPR023298">
    <property type="entry name" value="ATPase_P-typ_TM_dom_sf"/>
</dbReference>
<keyword evidence="7" id="KW-1185">Reference proteome</keyword>
<dbReference type="InterPro" id="IPR050510">
    <property type="entry name" value="Cation_transp_ATPase_P-type"/>
</dbReference>
<dbReference type="InterPro" id="IPR059000">
    <property type="entry name" value="ATPase_P-type_domA"/>
</dbReference>
<evidence type="ECO:0000256" key="4">
    <source>
        <dbReference type="SAM" id="Phobius"/>
    </source>
</evidence>